<evidence type="ECO:0000256" key="1">
    <source>
        <dbReference type="SAM" id="Phobius"/>
    </source>
</evidence>
<keyword evidence="3" id="KW-1185">Reference proteome</keyword>
<reference evidence="2 3" key="1">
    <citation type="submission" date="2019-04" db="EMBL/GenBank/DDBJ databases">
        <title>Friends and foes A comparative genomics study of 23 Aspergillus species from section Flavi.</title>
        <authorList>
            <consortium name="DOE Joint Genome Institute"/>
            <person name="Kjaerbolling I."/>
            <person name="Vesth T."/>
            <person name="Frisvad J.C."/>
            <person name="Nybo J.L."/>
            <person name="Theobald S."/>
            <person name="Kildgaard S."/>
            <person name="Isbrandt T."/>
            <person name="Kuo A."/>
            <person name="Sato A."/>
            <person name="Lyhne E.K."/>
            <person name="Kogle M.E."/>
            <person name="Wiebenga A."/>
            <person name="Kun R.S."/>
            <person name="Lubbers R.J."/>
            <person name="Makela M.R."/>
            <person name="Barry K."/>
            <person name="Chovatia M."/>
            <person name="Clum A."/>
            <person name="Daum C."/>
            <person name="Haridas S."/>
            <person name="He G."/>
            <person name="LaButti K."/>
            <person name="Lipzen A."/>
            <person name="Mondo S."/>
            <person name="Riley R."/>
            <person name="Salamov A."/>
            <person name="Simmons B.A."/>
            <person name="Magnuson J.K."/>
            <person name="Henrissat B."/>
            <person name="Mortensen U.H."/>
            <person name="Larsen T.O."/>
            <person name="Devries R.P."/>
            <person name="Grigoriev I.V."/>
            <person name="Machida M."/>
            <person name="Baker S.E."/>
            <person name="Andersen M.R."/>
        </authorList>
    </citation>
    <scope>NUCLEOTIDE SEQUENCE [LARGE SCALE GENOMIC DNA]</scope>
    <source>
        <strain evidence="2 3">CBS 151.66</strain>
    </source>
</reference>
<evidence type="ECO:0000313" key="2">
    <source>
        <dbReference type="EMBL" id="KAB8075372.1"/>
    </source>
</evidence>
<proteinExistence type="predicted"/>
<keyword evidence="1" id="KW-1133">Transmembrane helix</keyword>
<dbReference type="AlphaFoldDB" id="A0A5N5X7V5"/>
<sequence length="69" mass="7564">MMSIVEQGVDNIIGSRFLRSLSLFFPLVYLTVLSLSLSLSVKLGGSVGTRNLTDIPRATNDPHHANYET</sequence>
<gene>
    <name evidence="2" type="ORF">BDV29DRAFT_172094</name>
</gene>
<evidence type="ECO:0000313" key="3">
    <source>
        <dbReference type="Proteomes" id="UP000326565"/>
    </source>
</evidence>
<name>A0A5N5X7V5_9EURO</name>
<dbReference type="Proteomes" id="UP000326565">
    <property type="component" value="Unassembled WGS sequence"/>
</dbReference>
<keyword evidence="1" id="KW-0472">Membrane</keyword>
<organism evidence="2 3">
    <name type="scientific">Aspergillus leporis</name>
    <dbReference type="NCBI Taxonomy" id="41062"/>
    <lineage>
        <taxon>Eukaryota</taxon>
        <taxon>Fungi</taxon>
        <taxon>Dikarya</taxon>
        <taxon>Ascomycota</taxon>
        <taxon>Pezizomycotina</taxon>
        <taxon>Eurotiomycetes</taxon>
        <taxon>Eurotiomycetidae</taxon>
        <taxon>Eurotiales</taxon>
        <taxon>Aspergillaceae</taxon>
        <taxon>Aspergillus</taxon>
        <taxon>Aspergillus subgen. Circumdati</taxon>
    </lineage>
</organism>
<protein>
    <submittedName>
        <fullName evidence="2">Uncharacterized protein</fullName>
    </submittedName>
</protein>
<accession>A0A5N5X7V5</accession>
<dbReference type="EMBL" id="ML732195">
    <property type="protein sequence ID" value="KAB8075372.1"/>
    <property type="molecule type" value="Genomic_DNA"/>
</dbReference>
<keyword evidence="1" id="KW-0812">Transmembrane</keyword>
<feature type="transmembrane region" description="Helical" evidence="1">
    <location>
        <begin position="21"/>
        <end position="41"/>
    </location>
</feature>